<comment type="similarity">
    <text evidence="1">Belongs to the phosphoglycerate mutase family. BPG-dependent PGAM subfamily.</text>
</comment>
<dbReference type="AlphaFoldDB" id="A0A2M8KSK8"/>
<evidence type="ECO:0000256" key="1">
    <source>
        <dbReference type="ARBA" id="ARBA00006717"/>
    </source>
</evidence>
<feature type="binding site" evidence="6">
    <location>
        <begin position="140"/>
        <end position="141"/>
    </location>
    <ligand>
        <name>substrate</name>
    </ligand>
</feature>
<dbReference type="Pfam" id="PF00300">
    <property type="entry name" value="His_Phos_1"/>
    <property type="match status" value="1"/>
</dbReference>
<dbReference type="GO" id="GO:0004619">
    <property type="term" value="F:phosphoglycerate mutase activity"/>
    <property type="evidence" value="ECO:0007669"/>
    <property type="project" value="UniProtKB-EC"/>
</dbReference>
<dbReference type="Gene3D" id="3.40.50.1240">
    <property type="entry name" value="Phosphoglycerate mutase-like"/>
    <property type="match status" value="1"/>
</dbReference>
<dbReference type="PANTHER" id="PTHR11931">
    <property type="entry name" value="PHOSPHOGLYCERATE MUTASE"/>
    <property type="match status" value="1"/>
</dbReference>
<dbReference type="InterPro" id="IPR013078">
    <property type="entry name" value="His_Pase_superF_clade-1"/>
</dbReference>
<feature type="compositionally biased region" description="Low complexity" evidence="7">
    <location>
        <begin position="22"/>
        <end position="31"/>
    </location>
</feature>
<organism evidence="8 9">
    <name type="scientific">Candidatus Roizmanbacteria bacterium CG10_big_fil_rev_8_21_14_0_10_39_6</name>
    <dbReference type="NCBI Taxonomy" id="1974853"/>
    <lineage>
        <taxon>Bacteria</taxon>
        <taxon>Candidatus Roizmaniibacteriota</taxon>
    </lineage>
</organism>
<dbReference type="EMBL" id="PFED01000111">
    <property type="protein sequence ID" value="PJE62883.1"/>
    <property type="molecule type" value="Genomic_DNA"/>
</dbReference>
<name>A0A2M8KSK8_9BACT</name>
<dbReference type="Proteomes" id="UP000229554">
    <property type="component" value="Unassembled WGS sequence"/>
</dbReference>
<evidence type="ECO:0000256" key="5">
    <source>
        <dbReference type="PIRSR" id="PIRSR613078-1"/>
    </source>
</evidence>
<feature type="active site" description="Proton donor/acceptor" evidence="5">
    <location>
        <position position="114"/>
    </location>
</feature>
<dbReference type="GO" id="GO:0006096">
    <property type="term" value="P:glycolytic process"/>
    <property type="evidence" value="ECO:0007669"/>
    <property type="project" value="UniProtKB-KW"/>
</dbReference>
<dbReference type="SUPFAM" id="SSF53254">
    <property type="entry name" value="Phosphoglycerate mutase-like"/>
    <property type="match status" value="1"/>
</dbReference>
<keyword evidence="4" id="KW-0413">Isomerase</keyword>
<dbReference type="InterPro" id="IPR005952">
    <property type="entry name" value="Phosphogly_mut1"/>
</dbReference>
<evidence type="ECO:0000256" key="6">
    <source>
        <dbReference type="PIRSR" id="PIRSR613078-2"/>
    </source>
</evidence>
<feature type="binding site" evidence="6">
    <location>
        <begin position="39"/>
        <end position="46"/>
    </location>
    <ligand>
        <name>substrate</name>
    </ligand>
</feature>
<evidence type="ECO:0000256" key="2">
    <source>
        <dbReference type="ARBA" id="ARBA00012028"/>
    </source>
</evidence>
<dbReference type="InterPro" id="IPR029033">
    <property type="entry name" value="His_PPase_superfam"/>
</dbReference>
<dbReference type="CDD" id="cd07067">
    <property type="entry name" value="HP_PGM_like"/>
    <property type="match status" value="1"/>
</dbReference>
<comment type="caution">
    <text evidence="8">The sequence shown here is derived from an EMBL/GenBank/DDBJ whole genome shotgun (WGS) entry which is preliminary data.</text>
</comment>
<evidence type="ECO:0000256" key="7">
    <source>
        <dbReference type="SAM" id="MobiDB-lite"/>
    </source>
</evidence>
<accession>A0A2M8KSK8</accession>
<feature type="binding site" evidence="6">
    <location>
        <position position="125"/>
    </location>
    <ligand>
        <name>substrate</name>
    </ligand>
</feature>
<gene>
    <name evidence="8" type="ORF">COU88_02580</name>
</gene>
<keyword evidence="3" id="KW-0324">Glycolysis</keyword>
<feature type="non-terminal residue" evidence="8">
    <location>
        <position position="175"/>
    </location>
</feature>
<proteinExistence type="inferred from homology"/>
<evidence type="ECO:0000313" key="8">
    <source>
        <dbReference type="EMBL" id="PJE62883.1"/>
    </source>
</evidence>
<reference evidence="9" key="1">
    <citation type="submission" date="2017-09" db="EMBL/GenBank/DDBJ databases">
        <title>Depth-based differentiation of microbial function through sediment-hosted aquifers and enrichment of novel symbionts in the deep terrestrial subsurface.</title>
        <authorList>
            <person name="Probst A.J."/>
            <person name="Ladd B."/>
            <person name="Jarett J.K."/>
            <person name="Geller-Mcgrath D.E."/>
            <person name="Sieber C.M.K."/>
            <person name="Emerson J.B."/>
            <person name="Anantharaman K."/>
            <person name="Thomas B.C."/>
            <person name="Malmstrom R."/>
            <person name="Stieglmeier M."/>
            <person name="Klingl A."/>
            <person name="Woyke T."/>
            <person name="Ryan C.M."/>
            <person name="Banfield J.F."/>
        </authorList>
    </citation>
    <scope>NUCLEOTIDE SEQUENCE [LARGE SCALE GENOMIC DNA]</scope>
</reference>
<sequence>MDFNELQEAAIQSLQHPGAGGKPMPKTSSKKPPILYVFRHTQTYDNIRRVFSGKRQSQLTPKGKKQAQELAHKLVHMHIDLFISPDLIRCRQTLEPLQKMLPHIPYLVKKELVERDYGILTGKSKMEAMKEHPKNAVLWRRSWDVAPPKGESIKNVWENRIHPFCKWLETKMKKE</sequence>
<evidence type="ECO:0000256" key="4">
    <source>
        <dbReference type="ARBA" id="ARBA00023235"/>
    </source>
</evidence>
<feature type="binding site" evidence="6">
    <location>
        <begin position="114"/>
        <end position="117"/>
    </location>
    <ligand>
        <name>substrate</name>
    </ligand>
</feature>
<dbReference type="EC" id="5.4.2.11" evidence="2"/>
<evidence type="ECO:0000256" key="3">
    <source>
        <dbReference type="ARBA" id="ARBA00023152"/>
    </source>
</evidence>
<feature type="region of interest" description="Disordered" evidence="7">
    <location>
        <begin position="12"/>
        <end position="31"/>
    </location>
</feature>
<protein>
    <recommendedName>
        <fullName evidence="2">phosphoglycerate mutase (2,3-diphosphoglycerate-dependent)</fullName>
        <ecNumber evidence="2">5.4.2.11</ecNumber>
    </recommendedName>
</protein>
<feature type="active site" description="Tele-phosphohistidine intermediate" evidence="5">
    <location>
        <position position="40"/>
    </location>
</feature>
<evidence type="ECO:0000313" key="9">
    <source>
        <dbReference type="Proteomes" id="UP000229554"/>
    </source>
</evidence>
<feature type="binding site" evidence="6">
    <location>
        <position position="89"/>
    </location>
    <ligand>
        <name>substrate</name>
    </ligand>
</feature>